<dbReference type="EMBL" id="JASAOG010000024">
    <property type="protein sequence ID" value="KAK0062796.1"/>
    <property type="molecule type" value="Genomic_DNA"/>
</dbReference>
<feature type="region of interest" description="Disordered" evidence="1">
    <location>
        <begin position="10"/>
        <end position="38"/>
    </location>
</feature>
<protein>
    <submittedName>
        <fullName evidence="2">Uncharacterized protein</fullName>
    </submittedName>
</protein>
<reference evidence="2" key="1">
    <citation type="journal article" date="2023" name="PLoS Negl. Trop. Dis.">
        <title>A genome sequence for Biomphalaria pfeifferi, the major vector snail for the human-infecting parasite Schistosoma mansoni.</title>
        <authorList>
            <person name="Bu L."/>
            <person name="Lu L."/>
            <person name="Laidemitt M.R."/>
            <person name="Zhang S.M."/>
            <person name="Mutuku M."/>
            <person name="Mkoji G."/>
            <person name="Steinauer M."/>
            <person name="Loker E.S."/>
        </authorList>
    </citation>
    <scope>NUCLEOTIDE SEQUENCE</scope>
    <source>
        <strain evidence="2">KasaAsao</strain>
    </source>
</reference>
<dbReference type="AlphaFoldDB" id="A0AAD8FGQ5"/>
<gene>
    <name evidence="2" type="ORF">Bpfe_008001</name>
</gene>
<organism evidence="2 3">
    <name type="scientific">Biomphalaria pfeifferi</name>
    <name type="common">Bloodfluke planorb</name>
    <name type="synonym">Freshwater snail</name>
    <dbReference type="NCBI Taxonomy" id="112525"/>
    <lineage>
        <taxon>Eukaryota</taxon>
        <taxon>Metazoa</taxon>
        <taxon>Spiralia</taxon>
        <taxon>Lophotrochozoa</taxon>
        <taxon>Mollusca</taxon>
        <taxon>Gastropoda</taxon>
        <taxon>Heterobranchia</taxon>
        <taxon>Euthyneura</taxon>
        <taxon>Panpulmonata</taxon>
        <taxon>Hygrophila</taxon>
        <taxon>Lymnaeoidea</taxon>
        <taxon>Planorbidae</taxon>
        <taxon>Biomphalaria</taxon>
    </lineage>
</organism>
<evidence type="ECO:0000313" key="3">
    <source>
        <dbReference type="Proteomes" id="UP001233172"/>
    </source>
</evidence>
<sequence length="114" mass="12918">MHPPFLRTALTQRPLPNQHLILSSSTPPYSSPHPSPHALTRYSRERRRIHSHTSARIQISSAADRALSTSAGKELANHRELQRKKCRLMVVSQAGLQRVIRSATVPKTRDIDRK</sequence>
<reference evidence="2" key="2">
    <citation type="submission" date="2023-04" db="EMBL/GenBank/DDBJ databases">
        <authorList>
            <person name="Bu L."/>
            <person name="Lu L."/>
            <person name="Laidemitt M.R."/>
            <person name="Zhang S.M."/>
            <person name="Mutuku M."/>
            <person name="Mkoji G."/>
            <person name="Steinauer M."/>
            <person name="Loker E.S."/>
        </authorList>
    </citation>
    <scope>NUCLEOTIDE SEQUENCE</scope>
    <source>
        <strain evidence="2">KasaAsao</strain>
        <tissue evidence="2">Whole Snail</tissue>
    </source>
</reference>
<evidence type="ECO:0000256" key="1">
    <source>
        <dbReference type="SAM" id="MobiDB-lite"/>
    </source>
</evidence>
<evidence type="ECO:0000313" key="2">
    <source>
        <dbReference type="EMBL" id="KAK0062796.1"/>
    </source>
</evidence>
<name>A0AAD8FGQ5_BIOPF</name>
<comment type="caution">
    <text evidence="2">The sequence shown here is derived from an EMBL/GenBank/DDBJ whole genome shotgun (WGS) entry which is preliminary data.</text>
</comment>
<accession>A0AAD8FGQ5</accession>
<dbReference type="Proteomes" id="UP001233172">
    <property type="component" value="Unassembled WGS sequence"/>
</dbReference>
<proteinExistence type="predicted"/>
<keyword evidence="3" id="KW-1185">Reference proteome</keyword>